<dbReference type="InterPro" id="IPR017850">
    <property type="entry name" value="Alkaline_phosphatase_core_sf"/>
</dbReference>
<feature type="region of interest" description="Disordered" evidence="2">
    <location>
        <begin position="505"/>
        <end position="553"/>
    </location>
</feature>
<dbReference type="GO" id="GO:0042578">
    <property type="term" value="F:phosphoric ester hydrolase activity"/>
    <property type="evidence" value="ECO:0007669"/>
    <property type="project" value="UniProtKB-ARBA"/>
</dbReference>
<organism evidence="4">
    <name type="scientific">Chromera velia CCMP2878</name>
    <dbReference type="NCBI Taxonomy" id="1169474"/>
    <lineage>
        <taxon>Eukaryota</taxon>
        <taxon>Sar</taxon>
        <taxon>Alveolata</taxon>
        <taxon>Colpodellida</taxon>
        <taxon>Chromeraceae</taxon>
        <taxon>Chromera</taxon>
    </lineage>
</organism>
<proteinExistence type="predicted"/>
<feature type="chain" id="PRO_5005188754" evidence="3">
    <location>
        <begin position="25"/>
        <end position="553"/>
    </location>
</feature>
<feature type="compositionally biased region" description="Basic and acidic residues" evidence="2">
    <location>
        <begin position="524"/>
        <end position="540"/>
    </location>
</feature>
<sequence length="553" mass="61138">MLRPFHFLPAVLVSVLCTAKPAVDHVVVLVMENRPFDHFFGFSQSELPGIDGLNGDEFCYYDVKDPDQGREFVGKGKARYVCNLGPSQDFSVWCGDFFGPNVTDCSHGPYPPQDKSGFLQMNLKNPEVMWSFSPDQLPIKTALAKEFAIFDKWHSSFPGPSTPNHLFLQMGTAAGCTNTDEAYQCHKGVPYPQKTIYEALEDHSLSWAVYYNDSAWNTFIDWFETPRGQRGMHTYDTFYHAASTGSLPNFSWIVPRQGRNSTSGDGSNDDHPCHDVALGERLLKDTYEALRSGPGWNRTLFIVTYDDAGGFYDHVDLPTEGVPPPDDIPSCSHKTSFDYLGARVPTLMASPLIPKGTIIKEPTGPSGTVARPTETSQYEHTSLLASLKELFGLPSFLTKRDAWAATFLDFLSLPEPRTDTPMHMPEPPPKTEGEAAMHSCVSDREALSRRHRRRAEHYARVHGVSSPVCSVRDEGTGVCQSDATASEVESWILQHESERRQRIIMRGEGEGRTERAGQKAAGQSERKINSGEVSSGRDGDTGAVGGFLSPSVA</sequence>
<protein>
    <submittedName>
        <fullName evidence="4">Uncharacterized protein</fullName>
    </submittedName>
</protein>
<dbReference type="PANTHER" id="PTHR31956">
    <property type="entry name" value="NON-SPECIFIC PHOSPHOLIPASE C4-RELATED"/>
    <property type="match status" value="1"/>
</dbReference>
<evidence type="ECO:0000256" key="1">
    <source>
        <dbReference type="ARBA" id="ARBA00022801"/>
    </source>
</evidence>
<accession>A0A0G4F4P6</accession>
<feature type="compositionally biased region" description="Basic and acidic residues" evidence="2">
    <location>
        <begin position="505"/>
        <end position="517"/>
    </location>
</feature>
<keyword evidence="3" id="KW-0732">Signal</keyword>
<evidence type="ECO:0000256" key="3">
    <source>
        <dbReference type="SAM" id="SignalP"/>
    </source>
</evidence>
<evidence type="ECO:0000256" key="2">
    <source>
        <dbReference type="SAM" id="MobiDB-lite"/>
    </source>
</evidence>
<name>A0A0G4F4P6_9ALVE</name>
<dbReference type="VEuPathDB" id="CryptoDB:Cvel_15024"/>
<dbReference type="GO" id="GO:0009395">
    <property type="term" value="P:phospholipid catabolic process"/>
    <property type="evidence" value="ECO:0007669"/>
    <property type="project" value="TreeGrafter"/>
</dbReference>
<dbReference type="EMBL" id="CDMZ01000103">
    <property type="protein sequence ID" value="CEM06690.1"/>
    <property type="molecule type" value="Genomic_DNA"/>
</dbReference>
<dbReference type="AlphaFoldDB" id="A0A0G4F4P6"/>
<dbReference type="PANTHER" id="PTHR31956:SF1">
    <property type="entry name" value="NON-SPECIFIC PHOSPHOLIPASE C1"/>
    <property type="match status" value="1"/>
</dbReference>
<evidence type="ECO:0000313" key="4">
    <source>
        <dbReference type="EMBL" id="CEM06690.1"/>
    </source>
</evidence>
<gene>
    <name evidence="4" type="ORF">Cvel_15024</name>
</gene>
<reference evidence="4" key="1">
    <citation type="submission" date="2014-11" db="EMBL/GenBank/DDBJ databases">
        <authorList>
            <person name="Otto D Thomas"/>
            <person name="Naeem Raeece"/>
        </authorList>
    </citation>
    <scope>NUCLEOTIDE SEQUENCE</scope>
</reference>
<dbReference type="InterPro" id="IPR007312">
    <property type="entry name" value="Phosphoesterase"/>
</dbReference>
<dbReference type="Pfam" id="PF04185">
    <property type="entry name" value="Phosphoesterase"/>
    <property type="match status" value="1"/>
</dbReference>
<keyword evidence="1" id="KW-0378">Hydrolase</keyword>
<feature type="signal peptide" evidence="3">
    <location>
        <begin position="1"/>
        <end position="24"/>
    </location>
</feature>
<dbReference type="Gene3D" id="3.40.720.10">
    <property type="entry name" value="Alkaline Phosphatase, subunit A"/>
    <property type="match status" value="1"/>
</dbReference>